<evidence type="ECO:0000313" key="2">
    <source>
        <dbReference type="Proteomes" id="UP000005273"/>
    </source>
</evidence>
<dbReference type="EMBL" id="ACJX03000001">
    <property type="protein sequence ID" value="KRT36478.1"/>
    <property type="molecule type" value="Genomic_DNA"/>
</dbReference>
<dbReference type="STRING" id="592015.HMPREF1705_04726"/>
<gene>
    <name evidence="1" type="ORF">HMPREF1705_04726</name>
</gene>
<dbReference type="AlphaFoldDB" id="A0A0T5XEW4"/>
<dbReference type="RefSeq" id="WP_009200843.1">
    <property type="nucleotide sequence ID" value="NZ_ACJX03000001.1"/>
</dbReference>
<proteinExistence type="predicted"/>
<dbReference type="Proteomes" id="UP000005273">
    <property type="component" value="Unassembled WGS sequence"/>
</dbReference>
<name>A0A0T5XEW4_9BACT</name>
<sequence>MAEPSGFFGSSRIFFDDFARLFSEVLKRLYARIKGALTVEMCFAFYLEI</sequence>
<comment type="caution">
    <text evidence="1">The sequence shown here is derived from an EMBL/GenBank/DDBJ whole genome shotgun (WGS) entry which is preliminary data.</text>
</comment>
<organism evidence="1 2">
    <name type="scientific">Acetomicrobium hydrogeniformans ATCC BAA-1850</name>
    <dbReference type="NCBI Taxonomy" id="592015"/>
    <lineage>
        <taxon>Bacteria</taxon>
        <taxon>Thermotogati</taxon>
        <taxon>Synergistota</taxon>
        <taxon>Synergistia</taxon>
        <taxon>Synergistales</taxon>
        <taxon>Acetomicrobiaceae</taxon>
        <taxon>Acetomicrobium</taxon>
    </lineage>
</organism>
<evidence type="ECO:0000313" key="1">
    <source>
        <dbReference type="EMBL" id="KRT36478.1"/>
    </source>
</evidence>
<protein>
    <submittedName>
        <fullName evidence="1">Uncharacterized protein</fullName>
    </submittedName>
</protein>
<accession>A0A0T5XEW4</accession>
<keyword evidence="2" id="KW-1185">Reference proteome</keyword>
<reference evidence="2" key="1">
    <citation type="submission" date="2012-09" db="EMBL/GenBank/DDBJ databases">
        <authorList>
            <person name="Weinstock G."/>
            <person name="Sodergren E."/>
            <person name="Clifton S."/>
            <person name="Fulton L."/>
            <person name="Fulton B."/>
            <person name="Courtney L."/>
            <person name="Fronick C."/>
            <person name="Harrison M."/>
            <person name="Strong C."/>
            <person name="Farmer C."/>
            <person name="Delehaunty K."/>
            <person name="Markovic C."/>
            <person name="Hall O."/>
            <person name="Minx P."/>
            <person name="Tomlinson C."/>
            <person name="Mitreva M."/>
            <person name="Nelson J."/>
            <person name="Hou S."/>
            <person name="Wollam A."/>
            <person name="Pepin K.H."/>
            <person name="Johnson M."/>
            <person name="Bhonagiri V."/>
            <person name="Nash W.E."/>
            <person name="Suruliraj S."/>
            <person name="Warren W."/>
            <person name="Chinwalla A."/>
            <person name="Mardis E.R."/>
            <person name="Wilson R.K."/>
        </authorList>
    </citation>
    <scope>NUCLEOTIDE SEQUENCE [LARGE SCALE GENOMIC DNA]</scope>
    <source>
        <strain evidence="2">OS1</strain>
    </source>
</reference>